<evidence type="ECO:0000313" key="3">
    <source>
        <dbReference type="Proteomes" id="UP000262917"/>
    </source>
</evidence>
<protein>
    <submittedName>
        <fullName evidence="2">Uncharacterized protein</fullName>
    </submittedName>
</protein>
<evidence type="ECO:0000256" key="1">
    <source>
        <dbReference type="SAM" id="Phobius"/>
    </source>
</evidence>
<accession>A0A372DIY4</accession>
<keyword evidence="1" id="KW-1133">Transmembrane helix</keyword>
<evidence type="ECO:0000313" key="2">
    <source>
        <dbReference type="EMBL" id="RFP59427.1"/>
    </source>
</evidence>
<keyword evidence="1" id="KW-0472">Membrane</keyword>
<sequence>MGHYRWQLGARVATMATLVIATIVVVTIVIAAIARETLPAAASARAFRAIDAGGIACPHAPPVGATKPVERRRGHALAPFAIAPA</sequence>
<keyword evidence="1" id="KW-0812">Transmembrane</keyword>
<comment type="caution">
    <text evidence="2">The sequence shown here is derived from an EMBL/GenBank/DDBJ whole genome shotgun (WGS) entry which is preliminary data.</text>
</comment>
<keyword evidence="3" id="KW-1185">Reference proteome</keyword>
<feature type="transmembrane region" description="Helical" evidence="1">
    <location>
        <begin position="12"/>
        <end position="34"/>
    </location>
</feature>
<name>A0A372DIY4_9GAMM</name>
<organism evidence="2 3">
    <name type="scientific">Cognatiluteimonas weifangensis</name>
    <dbReference type="NCBI Taxonomy" id="2303539"/>
    <lineage>
        <taxon>Bacteria</taxon>
        <taxon>Pseudomonadati</taxon>
        <taxon>Pseudomonadota</taxon>
        <taxon>Gammaproteobacteria</taxon>
        <taxon>Lysobacterales</taxon>
        <taxon>Lysobacteraceae</taxon>
        <taxon>Cognatiluteimonas</taxon>
    </lineage>
</organism>
<gene>
    <name evidence="2" type="ORF">D0Y53_10690</name>
</gene>
<dbReference type="EMBL" id="QVPD01000012">
    <property type="protein sequence ID" value="RFP59427.1"/>
    <property type="molecule type" value="Genomic_DNA"/>
</dbReference>
<dbReference type="AlphaFoldDB" id="A0A372DIY4"/>
<proteinExistence type="predicted"/>
<dbReference type="RefSeq" id="WP_117203314.1">
    <property type="nucleotide sequence ID" value="NZ_JBHTBK010000029.1"/>
</dbReference>
<dbReference type="Proteomes" id="UP000262917">
    <property type="component" value="Unassembled WGS sequence"/>
</dbReference>
<reference evidence="2 3" key="1">
    <citation type="submission" date="2018-08" db="EMBL/GenBank/DDBJ databases">
        <title>Lysobacter weifangensis sp. nov., a new member of the family 'Xanthomonadaceae', isolated from soil in a farmland.</title>
        <authorList>
            <person name="Zhao H."/>
        </authorList>
    </citation>
    <scope>NUCLEOTIDE SEQUENCE [LARGE SCALE GENOMIC DNA]</scope>
    <source>
        <strain evidence="2 3">WF-2</strain>
    </source>
</reference>